<sequence length="231" mass="25143">TVARYTCARDVWSSLKQRFASQQRIVELHTELVTTKCGDISISDFLDKIHSIADNLYLSGRPIYDEDLVSIIVSNISPLYENTVASIQASLLLSSERCLTSSKPYPYPSDSTIVMKANSRGGRGFPRNNGGRGSKMGHSAIDCYNHINHAYVGRIPPQRLSAWISTSASFGSPNWLTDTGVNAHITPDNGNLVHPCDYNGQDTITGVVGGSCLPIKSISHSYLSTNSSSLF</sequence>
<protein>
    <submittedName>
        <fullName evidence="1">Uncharacterized protein</fullName>
    </submittedName>
</protein>
<organism evidence="1 2">
    <name type="scientific">Citrus sinensis</name>
    <name type="common">Sweet orange</name>
    <name type="synonym">Citrus aurantium var. sinensis</name>
    <dbReference type="NCBI Taxonomy" id="2711"/>
    <lineage>
        <taxon>Eukaryota</taxon>
        <taxon>Viridiplantae</taxon>
        <taxon>Streptophyta</taxon>
        <taxon>Embryophyta</taxon>
        <taxon>Tracheophyta</taxon>
        <taxon>Spermatophyta</taxon>
        <taxon>Magnoliopsida</taxon>
        <taxon>eudicotyledons</taxon>
        <taxon>Gunneridae</taxon>
        <taxon>Pentapetalae</taxon>
        <taxon>rosids</taxon>
        <taxon>malvids</taxon>
        <taxon>Sapindales</taxon>
        <taxon>Rutaceae</taxon>
        <taxon>Aurantioideae</taxon>
        <taxon>Citrus</taxon>
    </lineage>
</organism>
<proteinExistence type="predicted"/>
<evidence type="ECO:0000313" key="2">
    <source>
        <dbReference type="Proteomes" id="UP000027120"/>
    </source>
</evidence>
<dbReference type="Pfam" id="PF14223">
    <property type="entry name" value="Retrotran_gag_2"/>
    <property type="match status" value="1"/>
</dbReference>
<feature type="non-terminal residue" evidence="1">
    <location>
        <position position="1"/>
    </location>
</feature>
<dbReference type="AlphaFoldDB" id="A0A067D8P7"/>
<keyword evidence="2" id="KW-1185">Reference proteome</keyword>
<dbReference type="SMR" id="A0A067D8P7"/>
<accession>A0A067D8P7</accession>
<dbReference type="Proteomes" id="UP000027120">
    <property type="component" value="Unassembled WGS sequence"/>
</dbReference>
<dbReference type="PANTHER" id="PTHR47481">
    <property type="match status" value="1"/>
</dbReference>
<evidence type="ECO:0000313" key="1">
    <source>
        <dbReference type="EMBL" id="KDO39168.1"/>
    </source>
</evidence>
<reference evidence="1 2" key="1">
    <citation type="submission" date="2014-04" db="EMBL/GenBank/DDBJ databases">
        <authorList>
            <consortium name="International Citrus Genome Consortium"/>
            <person name="Gmitter F."/>
            <person name="Chen C."/>
            <person name="Farmerie W."/>
            <person name="Harkins T."/>
            <person name="Desany B."/>
            <person name="Mohiuddin M."/>
            <person name="Kodira C."/>
            <person name="Borodovsky M."/>
            <person name="Lomsadze A."/>
            <person name="Burns P."/>
            <person name="Jenkins J."/>
            <person name="Prochnik S."/>
            <person name="Shu S."/>
            <person name="Chapman J."/>
            <person name="Pitluck S."/>
            <person name="Schmutz J."/>
            <person name="Rokhsar D."/>
        </authorList>
    </citation>
    <scope>NUCLEOTIDE SEQUENCE</scope>
</reference>
<dbReference type="EMBL" id="KK786879">
    <property type="protein sequence ID" value="KDO39168.1"/>
    <property type="molecule type" value="Genomic_DNA"/>
</dbReference>
<dbReference type="PANTHER" id="PTHR47481:SF34">
    <property type="entry name" value="CCHC-TYPE DOMAIN-CONTAINING PROTEIN"/>
    <property type="match status" value="1"/>
</dbReference>
<name>A0A067D8P7_CITSI</name>
<gene>
    <name evidence="1" type="ORF">CISIN_1g047868mg</name>
</gene>